<dbReference type="EMBL" id="JAXCGZ010019598">
    <property type="protein sequence ID" value="KAK7065952.1"/>
    <property type="molecule type" value="Genomic_DNA"/>
</dbReference>
<sequence length="308" mass="33918">MDLKSNLDHVCDTADKFNSPSENIRSTCININSPEKSDDLCKDLSDGNNATDNIGDMQVSTLQWNCSLTVELHSLSDSDKGLKQSTKISSKESTFRLMATLEKTHLVLESREKFANISPYDQEFGDNTKKLRDIAPDVIMLDNENGSKPVEDLASGKIISDTKNILESFSSDTYEKDALPLPSNSSVDFESNRGCQADASSVIINHSADKKLAVIEGSDISSEAPLDLRPVVSEHISNISVSCLIDGSLQKWEEYGARPKIKDTDVMDNEQRNEEVESYPHAETHYTSILVPQNVDVISSNVPSVLTT</sequence>
<protein>
    <submittedName>
        <fullName evidence="1">Uncharacterized protein</fullName>
    </submittedName>
</protein>
<evidence type="ECO:0000313" key="2">
    <source>
        <dbReference type="Proteomes" id="UP001381693"/>
    </source>
</evidence>
<name>A0AAN8WGZ2_HALRR</name>
<dbReference type="AlphaFoldDB" id="A0AAN8WGZ2"/>
<evidence type="ECO:0000313" key="1">
    <source>
        <dbReference type="EMBL" id="KAK7065952.1"/>
    </source>
</evidence>
<accession>A0AAN8WGZ2</accession>
<proteinExistence type="predicted"/>
<reference evidence="1 2" key="1">
    <citation type="submission" date="2023-11" db="EMBL/GenBank/DDBJ databases">
        <title>Halocaridina rubra genome assembly.</title>
        <authorList>
            <person name="Smith C."/>
        </authorList>
    </citation>
    <scope>NUCLEOTIDE SEQUENCE [LARGE SCALE GENOMIC DNA]</scope>
    <source>
        <strain evidence="1">EP-1</strain>
        <tissue evidence="1">Whole</tissue>
    </source>
</reference>
<keyword evidence="2" id="KW-1185">Reference proteome</keyword>
<comment type="caution">
    <text evidence="1">The sequence shown here is derived from an EMBL/GenBank/DDBJ whole genome shotgun (WGS) entry which is preliminary data.</text>
</comment>
<dbReference type="Proteomes" id="UP001381693">
    <property type="component" value="Unassembled WGS sequence"/>
</dbReference>
<gene>
    <name evidence="1" type="ORF">SK128_009053</name>
</gene>
<feature type="non-terminal residue" evidence="1">
    <location>
        <position position="308"/>
    </location>
</feature>
<organism evidence="1 2">
    <name type="scientific">Halocaridina rubra</name>
    <name type="common">Hawaiian red shrimp</name>
    <dbReference type="NCBI Taxonomy" id="373956"/>
    <lineage>
        <taxon>Eukaryota</taxon>
        <taxon>Metazoa</taxon>
        <taxon>Ecdysozoa</taxon>
        <taxon>Arthropoda</taxon>
        <taxon>Crustacea</taxon>
        <taxon>Multicrustacea</taxon>
        <taxon>Malacostraca</taxon>
        <taxon>Eumalacostraca</taxon>
        <taxon>Eucarida</taxon>
        <taxon>Decapoda</taxon>
        <taxon>Pleocyemata</taxon>
        <taxon>Caridea</taxon>
        <taxon>Atyoidea</taxon>
        <taxon>Atyidae</taxon>
        <taxon>Halocaridina</taxon>
    </lineage>
</organism>